<comment type="similarity">
    <text evidence="1">Belongs to the peptidase C15 family.</text>
</comment>
<evidence type="ECO:0000256" key="3">
    <source>
        <dbReference type="ARBA" id="ARBA00022670"/>
    </source>
</evidence>
<dbReference type="AlphaFoldDB" id="A0A7H2BMR5"/>
<evidence type="ECO:0000256" key="1">
    <source>
        <dbReference type="ARBA" id="ARBA00006641"/>
    </source>
</evidence>
<evidence type="ECO:0000256" key="4">
    <source>
        <dbReference type="ARBA" id="ARBA00022801"/>
    </source>
</evidence>
<proteinExistence type="inferred from homology"/>
<evidence type="ECO:0000313" key="8">
    <source>
        <dbReference type="Proteomes" id="UP000516421"/>
    </source>
</evidence>
<dbReference type="Pfam" id="PF01470">
    <property type="entry name" value="Peptidase_C15"/>
    <property type="match status" value="1"/>
</dbReference>
<dbReference type="KEGG" id="rama:IDM48_03720"/>
<dbReference type="Proteomes" id="UP000516421">
    <property type="component" value="Chromosome"/>
</dbReference>
<dbReference type="GO" id="GO:0005829">
    <property type="term" value="C:cytosol"/>
    <property type="evidence" value="ECO:0007669"/>
    <property type="project" value="InterPro"/>
</dbReference>
<accession>A0A7H2BMR5</accession>
<dbReference type="InterPro" id="IPR033694">
    <property type="entry name" value="PGPEP1_Cys_AS"/>
</dbReference>
<evidence type="ECO:0000256" key="2">
    <source>
        <dbReference type="ARBA" id="ARBA00022490"/>
    </source>
</evidence>
<evidence type="ECO:0000256" key="5">
    <source>
        <dbReference type="ARBA" id="ARBA00022807"/>
    </source>
</evidence>
<dbReference type="GO" id="GO:0006508">
    <property type="term" value="P:proteolysis"/>
    <property type="evidence" value="ECO:0007669"/>
    <property type="project" value="UniProtKB-KW"/>
</dbReference>
<dbReference type="Gene3D" id="3.40.630.20">
    <property type="entry name" value="Peptidase C15, pyroglutamyl peptidase I-like"/>
    <property type="match status" value="1"/>
</dbReference>
<dbReference type="PROSITE" id="PS01334">
    <property type="entry name" value="PYRASE_CYS"/>
    <property type="match status" value="1"/>
</dbReference>
<dbReference type="CDD" id="cd00501">
    <property type="entry name" value="Peptidase_C15"/>
    <property type="match status" value="1"/>
</dbReference>
<keyword evidence="4" id="KW-0378">Hydrolase</keyword>
<dbReference type="GO" id="GO:0016920">
    <property type="term" value="F:pyroglutamyl-peptidase activity"/>
    <property type="evidence" value="ECO:0007669"/>
    <property type="project" value="UniProtKB-EC"/>
</dbReference>
<evidence type="ECO:0000256" key="6">
    <source>
        <dbReference type="PROSITE-ProRule" id="PRU10077"/>
    </source>
</evidence>
<dbReference type="SUPFAM" id="SSF53182">
    <property type="entry name" value="Pyrrolidone carboxyl peptidase (pyroglutamate aminopeptidase)"/>
    <property type="match status" value="1"/>
</dbReference>
<gene>
    <name evidence="7" type="ORF">IDM48_03720</name>
</gene>
<comment type="catalytic activity">
    <reaction evidence="6">
        <text>Release of an N-terminal pyroglutamyl group from a polypeptide, the second amino acid generally not being Pro.</text>
        <dbReference type="EC" id="3.4.19.3"/>
    </reaction>
</comment>
<dbReference type="PANTHER" id="PTHR23402:SF1">
    <property type="entry name" value="PYROGLUTAMYL-PEPTIDASE I"/>
    <property type="match status" value="1"/>
</dbReference>
<dbReference type="EC" id="3.4.19.3" evidence="6"/>
<evidence type="ECO:0000313" key="7">
    <source>
        <dbReference type="EMBL" id="QNV40961.1"/>
    </source>
</evidence>
<protein>
    <recommendedName>
        <fullName evidence="6">Pyroglutamyl-peptidase I</fullName>
        <ecNumber evidence="6">3.4.19.3</ecNumber>
    </recommendedName>
</protein>
<keyword evidence="5" id="KW-0788">Thiol protease</keyword>
<dbReference type="InterPro" id="IPR036440">
    <property type="entry name" value="Peptidase_C15-like_sf"/>
</dbReference>
<reference evidence="7 8" key="1">
    <citation type="submission" date="2020-09" db="EMBL/GenBank/DDBJ databases">
        <title>Investigation of environmental microbe.</title>
        <authorList>
            <person name="Ou Y."/>
            <person name="Kang Q."/>
        </authorList>
    </citation>
    <scope>NUCLEOTIDE SEQUENCE [LARGE SCALE GENOMIC DNA]</scope>
    <source>
        <strain evidence="7 8">KJZ-9</strain>
    </source>
</reference>
<dbReference type="InterPro" id="IPR016125">
    <property type="entry name" value="Peptidase_C15-like"/>
</dbReference>
<organism evidence="7 8">
    <name type="scientific">Rothia amarae</name>
    <dbReference type="NCBI Taxonomy" id="169480"/>
    <lineage>
        <taxon>Bacteria</taxon>
        <taxon>Bacillati</taxon>
        <taxon>Actinomycetota</taxon>
        <taxon>Actinomycetes</taxon>
        <taxon>Micrococcales</taxon>
        <taxon>Micrococcaceae</taxon>
        <taxon>Rothia</taxon>
    </lineage>
</organism>
<sequence>MRVLLTYFGAFEGVPVNPTDRLAHAVHAHCEEHPEWAVEVILQELPVVFGESARRLNETIAAETPDAVIALGVAVGRNKVSLERVAINLDDARIADTEGIQRKDSPIVADAPAAYFSTLPTRAVVEKAQALNLPAELSYTAGTYVCNHVFYSLMHAVAGTTIPAGFIHVPALEFETGPQNQLVAHVDAGGVEGTAIPTISVEEAKQIITLAILEISER</sequence>
<keyword evidence="3" id="KW-0645">Protease</keyword>
<dbReference type="PRINTS" id="PR00706">
    <property type="entry name" value="PYROGLUPTASE"/>
</dbReference>
<dbReference type="PIRSF" id="PIRSF015592">
    <property type="entry name" value="Prld-crbxl_pptds"/>
    <property type="match status" value="1"/>
</dbReference>
<keyword evidence="2" id="KW-0963">Cytoplasm</keyword>
<dbReference type="EMBL" id="CP061538">
    <property type="protein sequence ID" value="QNV40961.1"/>
    <property type="molecule type" value="Genomic_DNA"/>
</dbReference>
<name>A0A7H2BMR5_9MICC</name>
<dbReference type="PANTHER" id="PTHR23402">
    <property type="entry name" value="PROTEASE FAMILY C15 PYROGLUTAMYL-PEPTIDASE I-RELATED"/>
    <property type="match status" value="1"/>
</dbReference>
<dbReference type="InterPro" id="IPR000816">
    <property type="entry name" value="Peptidase_C15"/>
</dbReference>
<keyword evidence="8" id="KW-1185">Reference proteome</keyword>
<feature type="active site" evidence="6">
    <location>
        <position position="146"/>
    </location>
</feature>